<dbReference type="GO" id="GO:0019843">
    <property type="term" value="F:rRNA binding"/>
    <property type="evidence" value="ECO:0007669"/>
    <property type="project" value="UniProtKB-KW"/>
</dbReference>
<dbReference type="Pfam" id="PF03193">
    <property type="entry name" value="RsgA_GTPase"/>
    <property type="match status" value="1"/>
</dbReference>
<feature type="domain" description="CP-type G" evidence="12">
    <location>
        <begin position="63"/>
        <end position="223"/>
    </location>
</feature>
<evidence type="ECO:0000256" key="6">
    <source>
        <dbReference type="ARBA" id="ARBA00022801"/>
    </source>
</evidence>
<dbReference type="InterPro" id="IPR012340">
    <property type="entry name" value="NA-bd_OB-fold"/>
</dbReference>
<dbReference type="Gene3D" id="3.40.50.300">
    <property type="entry name" value="P-loop containing nucleotide triphosphate hydrolases"/>
    <property type="match status" value="1"/>
</dbReference>
<dbReference type="InterPro" id="IPR031944">
    <property type="entry name" value="RsgA_N"/>
</dbReference>
<dbReference type="AlphaFoldDB" id="A0A498DC05"/>
<keyword evidence="4 10" id="KW-0699">rRNA-binding</keyword>
<evidence type="ECO:0000313" key="13">
    <source>
        <dbReference type="EMBL" id="RLL45273.1"/>
    </source>
</evidence>
<feature type="binding site" evidence="10">
    <location>
        <position position="260"/>
    </location>
    <ligand>
        <name>Zn(2+)</name>
        <dbReference type="ChEBI" id="CHEBI:29105"/>
    </ligand>
</feature>
<dbReference type="Proteomes" id="UP000270219">
    <property type="component" value="Unassembled WGS sequence"/>
</dbReference>
<reference evidence="13 14" key="1">
    <citation type="submission" date="2018-10" db="EMBL/GenBank/DDBJ databases">
        <title>Oceanobacillus sp. YLB-02 draft genome.</title>
        <authorList>
            <person name="Yu L."/>
        </authorList>
    </citation>
    <scope>NUCLEOTIDE SEQUENCE [LARGE SCALE GENOMIC DNA]</scope>
    <source>
        <strain evidence="13 14">YLB-02</strain>
    </source>
</reference>
<dbReference type="InterPro" id="IPR010914">
    <property type="entry name" value="RsgA_GTPase_dom"/>
</dbReference>
<evidence type="ECO:0000256" key="3">
    <source>
        <dbReference type="ARBA" id="ARBA00022723"/>
    </source>
</evidence>
<proteinExistence type="inferred from homology"/>
<evidence type="ECO:0000256" key="1">
    <source>
        <dbReference type="ARBA" id="ARBA00022490"/>
    </source>
</evidence>
<keyword evidence="7 10" id="KW-0862">Zinc</keyword>
<feature type="binding site" evidence="10">
    <location>
        <begin position="166"/>
        <end position="174"/>
    </location>
    <ligand>
        <name>GTP</name>
        <dbReference type="ChEBI" id="CHEBI:37565"/>
    </ligand>
</feature>
<accession>A0A498DC05</accession>
<evidence type="ECO:0000256" key="7">
    <source>
        <dbReference type="ARBA" id="ARBA00022833"/>
    </source>
</evidence>
<comment type="similarity">
    <text evidence="10">Belongs to the TRAFAC class YlqF/YawG GTPase family. RsgA subfamily.</text>
</comment>
<protein>
    <recommendedName>
        <fullName evidence="10">Small ribosomal subunit biogenesis GTPase RsgA</fullName>
        <ecNumber evidence="10">3.6.1.-</ecNumber>
    </recommendedName>
</protein>
<comment type="cofactor">
    <cofactor evidence="10">
        <name>Zn(2+)</name>
        <dbReference type="ChEBI" id="CHEBI:29105"/>
    </cofactor>
    <text evidence="10">Binds 1 zinc ion per subunit.</text>
</comment>
<feature type="binding site" evidence="10">
    <location>
        <position position="247"/>
    </location>
    <ligand>
        <name>Zn(2+)</name>
        <dbReference type="ChEBI" id="CHEBI:29105"/>
    </ligand>
</feature>
<feature type="domain" description="EngC GTPase" evidence="11">
    <location>
        <begin position="72"/>
        <end position="221"/>
    </location>
</feature>
<evidence type="ECO:0000313" key="14">
    <source>
        <dbReference type="Proteomes" id="UP000270219"/>
    </source>
</evidence>
<comment type="subunit">
    <text evidence="10">Monomer. Associates with 30S ribosomal subunit, binds 16S rRNA.</text>
</comment>
<dbReference type="NCBIfam" id="TIGR00157">
    <property type="entry name" value="ribosome small subunit-dependent GTPase A"/>
    <property type="match status" value="1"/>
</dbReference>
<feature type="binding site" evidence="10">
    <location>
        <position position="252"/>
    </location>
    <ligand>
        <name>Zn(2+)</name>
        <dbReference type="ChEBI" id="CHEBI:29105"/>
    </ligand>
</feature>
<dbReference type="Gene3D" id="1.10.40.50">
    <property type="entry name" value="Probable gtpase engc, domain 3"/>
    <property type="match status" value="1"/>
</dbReference>
<keyword evidence="1 10" id="KW-0963">Cytoplasm</keyword>
<keyword evidence="8 10" id="KW-0694">RNA-binding</keyword>
<dbReference type="EC" id="3.6.1.-" evidence="10"/>
<dbReference type="Gene3D" id="2.40.50.140">
    <property type="entry name" value="Nucleic acid-binding proteins"/>
    <property type="match status" value="1"/>
</dbReference>
<dbReference type="SUPFAM" id="SSF52540">
    <property type="entry name" value="P-loop containing nucleoside triphosphate hydrolases"/>
    <property type="match status" value="1"/>
</dbReference>
<keyword evidence="9 10" id="KW-0342">GTP-binding</keyword>
<dbReference type="CDD" id="cd01854">
    <property type="entry name" value="YjeQ_EngC"/>
    <property type="match status" value="1"/>
</dbReference>
<evidence type="ECO:0000256" key="2">
    <source>
        <dbReference type="ARBA" id="ARBA00022517"/>
    </source>
</evidence>
<keyword evidence="3 10" id="KW-0479">Metal-binding</keyword>
<organism evidence="13 14">
    <name type="scientific">Oceanobacillus piezotolerans</name>
    <dbReference type="NCBI Taxonomy" id="2448030"/>
    <lineage>
        <taxon>Bacteria</taxon>
        <taxon>Bacillati</taxon>
        <taxon>Bacillota</taxon>
        <taxon>Bacilli</taxon>
        <taxon>Bacillales</taxon>
        <taxon>Bacillaceae</taxon>
        <taxon>Oceanobacillus</taxon>
    </lineage>
</organism>
<evidence type="ECO:0000259" key="11">
    <source>
        <dbReference type="PROSITE" id="PS50936"/>
    </source>
</evidence>
<evidence type="ECO:0000256" key="4">
    <source>
        <dbReference type="ARBA" id="ARBA00022730"/>
    </source>
</evidence>
<evidence type="ECO:0000256" key="10">
    <source>
        <dbReference type="HAMAP-Rule" id="MF_01820"/>
    </source>
</evidence>
<dbReference type="GO" id="GO:0005737">
    <property type="term" value="C:cytoplasm"/>
    <property type="evidence" value="ECO:0007669"/>
    <property type="project" value="UniProtKB-SubCell"/>
</dbReference>
<feature type="binding site" evidence="10">
    <location>
        <position position="254"/>
    </location>
    <ligand>
        <name>Zn(2+)</name>
        <dbReference type="ChEBI" id="CHEBI:29105"/>
    </ligand>
</feature>
<name>A0A498DC05_9BACI</name>
<dbReference type="GO" id="GO:0005525">
    <property type="term" value="F:GTP binding"/>
    <property type="evidence" value="ECO:0007669"/>
    <property type="project" value="UniProtKB-UniRule"/>
</dbReference>
<dbReference type="HAMAP" id="MF_01820">
    <property type="entry name" value="GTPase_RsgA"/>
    <property type="match status" value="1"/>
</dbReference>
<keyword evidence="14" id="KW-1185">Reference proteome</keyword>
<comment type="subcellular location">
    <subcellularLocation>
        <location evidence="10">Cytoplasm</location>
    </subcellularLocation>
</comment>
<keyword evidence="2 10" id="KW-0690">Ribosome biogenesis</keyword>
<dbReference type="EMBL" id="RCHR01000003">
    <property type="protein sequence ID" value="RLL45273.1"/>
    <property type="molecule type" value="Genomic_DNA"/>
</dbReference>
<keyword evidence="6 10" id="KW-0378">Hydrolase</keyword>
<dbReference type="GO" id="GO:0046872">
    <property type="term" value="F:metal ion binding"/>
    <property type="evidence" value="ECO:0007669"/>
    <property type="project" value="UniProtKB-KW"/>
</dbReference>
<dbReference type="InterPro" id="IPR030378">
    <property type="entry name" value="G_CP_dom"/>
</dbReference>
<dbReference type="InterPro" id="IPR027417">
    <property type="entry name" value="P-loop_NTPase"/>
</dbReference>
<evidence type="ECO:0000256" key="9">
    <source>
        <dbReference type="ARBA" id="ARBA00023134"/>
    </source>
</evidence>
<dbReference type="PROSITE" id="PS50936">
    <property type="entry name" value="ENGC_GTPASE"/>
    <property type="match status" value="1"/>
</dbReference>
<dbReference type="GO" id="GO:0003924">
    <property type="term" value="F:GTPase activity"/>
    <property type="evidence" value="ECO:0007669"/>
    <property type="project" value="UniProtKB-UniRule"/>
</dbReference>
<comment type="caution">
    <text evidence="13">The sequence shown here is derived from an EMBL/GenBank/DDBJ whole genome shotgun (WGS) entry which is preliminary data.</text>
</comment>
<dbReference type="CDD" id="cd04466">
    <property type="entry name" value="S1_YloQ_GTPase"/>
    <property type="match status" value="1"/>
</dbReference>
<gene>
    <name evidence="10 13" type="primary">rsgA</name>
    <name evidence="13" type="ORF">D8M04_10485</name>
</gene>
<feature type="binding site" evidence="10">
    <location>
        <begin position="112"/>
        <end position="115"/>
    </location>
    <ligand>
        <name>GTP</name>
        <dbReference type="ChEBI" id="CHEBI:37565"/>
    </ligand>
</feature>
<evidence type="ECO:0000256" key="8">
    <source>
        <dbReference type="ARBA" id="ARBA00022884"/>
    </source>
</evidence>
<dbReference type="RefSeq" id="WP_121522860.1">
    <property type="nucleotide sequence ID" value="NZ_RCHR01000003.1"/>
</dbReference>
<dbReference type="OrthoDB" id="9809485at2"/>
<dbReference type="SUPFAM" id="SSF50249">
    <property type="entry name" value="Nucleic acid-binding proteins"/>
    <property type="match status" value="1"/>
</dbReference>
<comment type="function">
    <text evidence="10">One of several proteins that assist in the late maturation steps of the functional core of the 30S ribosomal subunit. Helps release RbfA from mature subunits. May play a role in the assembly of ribosomal proteins into the subunit. Circularly permuted GTPase that catalyzes slow GTP hydrolysis, GTPase activity is stimulated by the 30S ribosomal subunit.</text>
</comment>
<dbReference type="PANTHER" id="PTHR32120:SF11">
    <property type="entry name" value="SMALL RIBOSOMAL SUBUNIT BIOGENESIS GTPASE RSGA 1, MITOCHONDRIAL-RELATED"/>
    <property type="match status" value="1"/>
</dbReference>
<dbReference type="Pfam" id="PF16745">
    <property type="entry name" value="RsgA_N"/>
    <property type="match status" value="1"/>
</dbReference>
<dbReference type="GO" id="GO:0042274">
    <property type="term" value="P:ribosomal small subunit biogenesis"/>
    <property type="evidence" value="ECO:0007669"/>
    <property type="project" value="UniProtKB-UniRule"/>
</dbReference>
<evidence type="ECO:0000259" key="12">
    <source>
        <dbReference type="PROSITE" id="PS51721"/>
    </source>
</evidence>
<dbReference type="PANTHER" id="PTHR32120">
    <property type="entry name" value="SMALL RIBOSOMAL SUBUNIT BIOGENESIS GTPASE RSGA"/>
    <property type="match status" value="1"/>
</dbReference>
<keyword evidence="5 10" id="KW-0547">Nucleotide-binding</keyword>
<evidence type="ECO:0000256" key="5">
    <source>
        <dbReference type="ARBA" id="ARBA00022741"/>
    </source>
</evidence>
<dbReference type="InterPro" id="IPR004881">
    <property type="entry name" value="Ribosome_biogen_GTPase_RsgA"/>
</dbReference>
<dbReference type="PROSITE" id="PS51721">
    <property type="entry name" value="G_CP"/>
    <property type="match status" value="1"/>
</dbReference>
<sequence>MKEGRIIKALSGFYYVKSNDLVYQCRGRGVFRNQKITPLVGDFVEFEAGDENEGYIMKIKPRSNELVRPPIANITQAILVSSAHSPDFSSTLLDRFLVLIESKHVEPVIFITKVDTLTQSEKTEIENVKKSYERIGYPVELISTKDSEYLPDLTSYFKDKVTVIAGQSGVGKSSLINALDPTLFLETAEISRSLGRGKHTTRHVELLELFGGLVADTPGFSALDFSEIEAEELADCFPEFRERRQLCKFRGCLHHKEPKCAVKESVDNGEIEFFRYEHYLSFLEEIQSRKPRY</sequence>